<comment type="caution">
    <text evidence="7">The sequence shown here is derived from an EMBL/GenBank/DDBJ whole genome shotgun (WGS) entry which is preliminary data.</text>
</comment>
<dbReference type="AlphaFoldDB" id="A0A4R5KXR5"/>
<keyword evidence="8" id="KW-1185">Reference proteome</keyword>
<dbReference type="RefSeq" id="WP_133225554.1">
    <property type="nucleotide sequence ID" value="NZ_SMRT01000001.1"/>
</dbReference>
<evidence type="ECO:0000313" key="7">
    <source>
        <dbReference type="EMBL" id="TDG00844.1"/>
    </source>
</evidence>
<dbReference type="PIRSF" id="PIRSF005426">
    <property type="entry name" value="Frp"/>
    <property type="match status" value="1"/>
</dbReference>
<evidence type="ECO:0000256" key="2">
    <source>
        <dbReference type="ARBA" id="ARBA00022630"/>
    </source>
</evidence>
<name>A0A4R5KXR5_9BACL</name>
<dbReference type="InterPro" id="IPR016446">
    <property type="entry name" value="Flavin_OxRdtase_Frp"/>
</dbReference>
<keyword evidence="5" id="KW-0521">NADP</keyword>
<protein>
    <submittedName>
        <fullName evidence="7">Oxygen-insensitive NADPH nitroreductase</fullName>
        <ecNumber evidence="7">1.5.1.38</ecNumber>
    </submittedName>
</protein>
<dbReference type="SUPFAM" id="SSF55469">
    <property type="entry name" value="FMN-dependent nitroreductase-like"/>
    <property type="match status" value="1"/>
</dbReference>
<reference evidence="7 8" key="1">
    <citation type="submission" date="2019-03" db="EMBL/GenBank/DDBJ databases">
        <title>This is whole genome sequence of Paenibacillus sp MS74 strain.</title>
        <authorList>
            <person name="Trinh H.N."/>
        </authorList>
    </citation>
    <scope>NUCLEOTIDE SEQUENCE [LARGE SCALE GENOMIC DNA]</scope>
    <source>
        <strain evidence="7 8">MS74</strain>
    </source>
</reference>
<gene>
    <name evidence="7" type="primary">nfsA</name>
    <name evidence="7" type="ORF">E1757_04310</name>
</gene>
<evidence type="ECO:0000256" key="3">
    <source>
        <dbReference type="ARBA" id="ARBA00022643"/>
    </source>
</evidence>
<dbReference type="OrthoDB" id="9775805at2"/>
<keyword evidence="2 5" id="KW-0285">Flavoprotein</keyword>
<organism evidence="7 8">
    <name type="scientific">Paenibacillus piri</name>
    <dbReference type="NCBI Taxonomy" id="2547395"/>
    <lineage>
        <taxon>Bacteria</taxon>
        <taxon>Bacillati</taxon>
        <taxon>Bacillota</taxon>
        <taxon>Bacilli</taxon>
        <taxon>Bacillales</taxon>
        <taxon>Paenibacillaceae</taxon>
        <taxon>Paenibacillus</taxon>
    </lineage>
</organism>
<dbReference type="InterPro" id="IPR029479">
    <property type="entry name" value="Nitroreductase"/>
</dbReference>
<accession>A0A4R5KXR5</accession>
<dbReference type="GO" id="GO:0052873">
    <property type="term" value="F:FMN reductase (NADPH) activity"/>
    <property type="evidence" value="ECO:0007669"/>
    <property type="project" value="UniProtKB-EC"/>
</dbReference>
<feature type="domain" description="Nitroreductase" evidence="6">
    <location>
        <begin position="9"/>
        <end position="163"/>
    </location>
</feature>
<dbReference type="EMBL" id="SMRT01000001">
    <property type="protein sequence ID" value="TDG00844.1"/>
    <property type="molecule type" value="Genomic_DNA"/>
</dbReference>
<evidence type="ECO:0000256" key="5">
    <source>
        <dbReference type="PIRNR" id="PIRNR005426"/>
    </source>
</evidence>
<dbReference type="Pfam" id="PF00881">
    <property type="entry name" value="Nitroreductase"/>
    <property type="match status" value="1"/>
</dbReference>
<keyword evidence="4 5" id="KW-0560">Oxidoreductase</keyword>
<evidence type="ECO:0000259" key="6">
    <source>
        <dbReference type="Pfam" id="PF00881"/>
    </source>
</evidence>
<dbReference type="NCBIfam" id="NF008033">
    <property type="entry name" value="PRK10765.1"/>
    <property type="match status" value="1"/>
</dbReference>
<dbReference type="Gene3D" id="3.40.109.10">
    <property type="entry name" value="NADH Oxidase"/>
    <property type="match status" value="1"/>
</dbReference>
<dbReference type="Proteomes" id="UP000295636">
    <property type="component" value="Unassembled WGS sequence"/>
</dbReference>
<evidence type="ECO:0000256" key="1">
    <source>
        <dbReference type="ARBA" id="ARBA00008366"/>
    </source>
</evidence>
<evidence type="ECO:0000313" key="8">
    <source>
        <dbReference type="Proteomes" id="UP000295636"/>
    </source>
</evidence>
<dbReference type="EC" id="1.5.1.38" evidence="7"/>
<dbReference type="CDD" id="cd02146">
    <property type="entry name" value="NfsA-like"/>
    <property type="match status" value="1"/>
</dbReference>
<evidence type="ECO:0000256" key="4">
    <source>
        <dbReference type="ARBA" id="ARBA00023002"/>
    </source>
</evidence>
<proteinExistence type="inferred from homology"/>
<dbReference type="InterPro" id="IPR000415">
    <property type="entry name" value="Nitroreductase-like"/>
</dbReference>
<dbReference type="PANTHER" id="PTHR43425:SF2">
    <property type="entry name" value="OXYGEN-INSENSITIVE NADPH NITROREDUCTASE"/>
    <property type="match status" value="1"/>
</dbReference>
<sequence>MNSTIRQLQQHRSIRKYKPDPLSGEQVRAIIESAQKASTSSNMQAYSVVGVTGAEAKRQLAHLAADQQFIEECPLFLIWCADLLRLQHACAPVEEVRIPATTEIFIIATVDAALAAQNAAVAAESLGLGVVFVGGIRNHPKEVSEVIGLPKFVYPVFGMCVGYPDQEPTQRPRLPLETVYHRETYSTDSYAQGIEAYNRSLAEFMRTRAGGTRESDWSREMAKRLNSRQRTHMKSFLFEQGFELQ</sequence>
<dbReference type="PANTHER" id="PTHR43425">
    <property type="entry name" value="OXYGEN-INSENSITIVE NADPH NITROREDUCTASE"/>
    <property type="match status" value="1"/>
</dbReference>
<keyword evidence="3 5" id="KW-0288">FMN</keyword>
<comment type="similarity">
    <text evidence="1 5">Belongs to the flavin oxidoreductase frp family.</text>
</comment>